<dbReference type="GO" id="GO:0005730">
    <property type="term" value="C:nucleolus"/>
    <property type="evidence" value="ECO:0007669"/>
    <property type="project" value="TreeGrafter"/>
</dbReference>
<dbReference type="GO" id="GO:0004860">
    <property type="term" value="F:protein kinase inhibitor activity"/>
    <property type="evidence" value="ECO:0007669"/>
    <property type="project" value="TreeGrafter"/>
</dbReference>
<feature type="region of interest" description="Disordered" evidence="7">
    <location>
        <begin position="67"/>
        <end position="185"/>
    </location>
</feature>
<dbReference type="AlphaFoldDB" id="A0A834GVH2"/>
<feature type="region of interest" description="Disordered" evidence="7">
    <location>
        <begin position="1"/>
        <end position="33"/>
    </location>
</feature>
<comment type="caution">
    <text evidence="9">The sequence shown here is derived from an EMBL/GenBank/DDBJ whole genome shotgun (WGS) entry which is preliminary data.</text>
</comment>
<keyword evidence="10" id="KW-1185">Reference proteome</keyword>
<protein>
    <recommendedName>
        <fullName evidence="6">Reticulon-like protein</fullName>
    </recommendedName>
</protein>
<evidence type="ECO:0000256" key="5">
    <source>
        <dbReference type="ARBA" id="ARBA00023136"/>
    </source>
</evidence>
<accession>A0A834GVH2</accession>
<dbReference type="Pfam" id="PF02453">
    <property type="entry name" value="Reticulon"/>
    <property type="match status" value="1"/>
</dbReference>
<sequence length="303" mass="34597">MSSGRPPHAAGERETRMVPVPERRSLALPPRPPAAAVSNALVEYVPAVPNPEDEDLEVKLRRILENVPVRVSNTSGSSAGSGSGDFHQYRQMRRKEQDRLSRMDADHKRRKELAEFNMRREERMRAAEEWTAKKRLKRQKKKQKKKEKKSNLNTSEEDNKKNESSDDDGDSDHAKENCRPLPPLPDLEISEESVLKAADVARVWINHALSVAHDIAVGRKVKLFLQVASGLWVISYIGSFFNFLTLVYIGVLLSLSVPVLYEKYQAQVDEKLIVAHKIIQTQYKKLDDNILRKMPLNKEKKTQ</sequence>
<evidence type="ECO:0000313" key="10">
    <source>
        <dbReference type="Proteomes" id="UP000626092"/>
    </source>
</evidence>
<dbReference type="EMBL" id="WJXA01000005">
    <property type="protein sequence ID" value="KAF7142603.1"/>
    <property type="molecule type" value="Genomic_DNA"/>
</dbReference>
<evidence type="ECO:0000256" key="6">
    <source>
        <dbReference type="RuleBase" id="RU363132"/>
    </source>
</evidence>
<reference evidence="9" key="1">
    <citation type="submission" date="2019-11" db="EMBL/GenBank/DDBJ databases">
        <authorList>
            <person name="Liu Y."/>
            <person name="Hou J."/>
            <person name="Li T.-Q."/>
            <person name="Guan C.-H."/>
            <person name="Wu X."/>
            <person name="Wu H.-Z."/>
            <person name="Ling F."/>
            <person name="Zhang R."/>
            <person name="Shi X.-G."/>
            <person name="Ren J.-P."/>
            <person name="Chen E.-F."/>
            <person name="Sun J.-M."/>
        </authorList>
    </citation>
    <scope>NUCLEOTIDE SEQUENCE</scope>
    <source>
        <strain evidence="9">Adult_tree_wgs_1</strain>
        <tissue evidence="9">Leaves</tissue>
    </source>
</reference>
<gene>
    <name evidence="9" type="ORF">RHSIM_Rhsim05G0088300</name>
</gene>
<evidence type="ECO:0000256" key="1">
    <source>
        <dbReference type="ARBA" id="ARBA00004477"/>
    </source>
</evidence>
<dbReference type="Pfam" id="PF06658">
    <property type="entry name" value="DUF1168"/>
    <property type="match status" value="1"/>
</dbReference>
<feature type="transmembrane region" description="Helical" evidence="6">
    <location>
        <begin position="230"/>
        <end position="255"/>
    </location>
</feature>
<keyword evidence="3 6" id="KW-0256">Endoplasmic reticulum</keyword>
<feature type="compositionally biased region" description="Basic and acidic residues" evidence="7">
    <location>
        <begin position="94"/>
        <end position="132"/>
    </location>
</feature>
<proteinExistence type="predicted"/>
<evidence type="ECO:0000256" key="2">
    <source>
        <dbReference type="ARBA" id="ARBA00022692"/>
    </source>
</evidence>
<evidence type="ECO:0000313" key="9">
    <source>
        <dbReference type="EMBL" id="KAF7142603.1"/>
    </source>
</evidence>
<dbReference type="PANTHER" id="PTHR13507">
    <property type="entry name" value="PRKR-INTERACTING PROTEIN 1"/>
    <property type="match status" value="1"/>
</dbReference>
<comment type="caution">
    <text evidence="6">Lacks conserved residue(s) required for the propagation of feature annotation.</text>
</comment>
<dbReference type="GO" id="GO:0005789">
    <property type="term" value="C:endoplasmic reticulum membrane"/>
    <property type="evidence" value="ECO:0007669"/>
    <property type="project" value="UniProtKB-SubCell"/>
</dbReference>
<dbReference type="InterPro" id="IPR009548">
    <property type="entry name" value="Prkrip1"/>
</dbReference>
<feature type="compositionally biased region" description="Basic residues" evidence="7">
    <location>
        <begin position="133"/>
        <end position="148"/>
    </location>
</feature>
<evidence type="ECO:0000256" key="4">
    <source>
        <dbReference type="ARBA" id="ARBA00022989"/>
    </source>
</evidence>
<feature type="compositionally biased region" description="Basic and acidic residues" evidence="7">
    <location>
        <begin position="10"/>
        <end position="25"/>
    </location>
</feature>
<dbReference type="GO" id="GO:0019901">
    <property type="term" value="F:protein kinase binding"/>
    <property type="evidence" value="ECO:0007669"/>
    <property type="project" value="TreeGrafter"/>
</dbReference>
<keyword evidence="2 6" id="KW-0812">Transmembrane</keyword>
<dbReference type="PANTHER" id="PTHR13507:SF0">
    <property type="entry name" value="PRKR-INTERACTING PROTEIN 1"/>
    <property type="match status" value="1"/>
</dbReference>
<dbReference type="OrthoDB" id="567788at2759"/>
<keyword evidence="5 6" id="KW-0472">Membrane</keyword>
<evidence type="ECO:0000259" key="8">
    <source>
        <dbReference type="PROSITE" id="PS50845"/>
    </source>
</evidence>
<organism evidence="9 10">
    <name type="scientific">Rhododendron simsii</name>
    <name type="common">Sims's rhododendron</name>
    <dbReference type="NCBI Taxonomy" id="118357"/>
    <lineage>
        <taxon>Eukaryota</taxon>
        <taxon>Viridiplantae</taxon>
        <taxon>Streptophyta</taxon>
        <taxon>Embryophyta</taxon>
        <taxon>Tracheophyta</taxon>
        <taxon>Spermatophyta</taxon>
        <taxon>Magnoliopsida</taxon>
        <taxon>eudicotyledons</taxon>
        <taxon>Gunneridae</taxon>
        <taxon>Pentapetalae</taxon>
        <taxon>asterids</taxon>
        <taxon>Ericales</taxon>
        <taxon>Ericaceae</taxon>
        <taxon>Ericoideae</taxon>
        <taxon>Rhodoreae</taxon>
        <taxon>Rhododendron</taxon>
    </lineage>
</organism>
<dbReference type="InterPro" id="IPR003388">
    <property type="entry name" value="Reticulon"/>
</dbReference>
<dbReference type="Proteomes" id="UP000626092">
    <property type="component" value="Unassembled WGS sequence"/>
</dbReference>
<dbReference type="PROSITE" id="PS50845">
    <property type="entry name" value="RETICULON"/>
    <property type="match status" value="1"/>
</dbReference>
<name>A0A834GVH2_RHOSS</name>
<evidence type="ECO:0000256" key="7">
    <source>
        <dbReference type="SAM" id="MobiDB-lite"/>
    </source>
</evidence>
<keyword evidence="4 6" id="KW-1133">Transmembrane helix</keyword>
<dbReference type="GO" id="GO:0003725">
    <property type="term" value="F:double-stranded RNA binding"/>
    <property type="evidence" value="ECO:0007669"/>
    <property type="project" value="InterPro"/>
</dbReference>
<evidence type="ECO:0000256" key="3">
    <source>
        <dbReference type="ARBA" id="ARBA00022824"/>
    </source>
</evidence>
<comment type="subcellular location">
    <subcellularLocation>
        <location evidence="1 6">Endoplasmic reticulum membrane</location>
        <topology evidence="1 6">Multi-pass membrane protein</topology>
    </subcellularLocation>
</comment>
<feature type="domain" description="Reticulon" evidence="8">
    <location>
        <begin position="180"/>
        <end position="303"/>
    </location>
</feature>